<dbReference type="AlphaFoldDB" id="A0A427YNW8"/>
<comment type="similarity">
    <text evidence="2 6">Belongs to the DNA polymerase alpha subunit B family.</text>
</comment>
<evidence type="ECO:0000256" key="5">
    <source>
        <dbReference type="ARBA" id="ARBA00023242"/>
    </source>
</evidence>
<keyword evidence="10" id="KW-0239">DNA-directed DNA polymerase</keyword>
<keyword evidence="11" id="KW-1185">Reference proteome</keyword>
<evidence type="ECO:0000256" key="2">
    <source>
        <dbReference type="ARBA" id="ARBA00007299"/>
    </source>
</evidence>
<evidence type="ECO:0000259" key="9">
    <source>
        <dbReference type="Pfam" id="PF22062"/>
    </source>
</evidence>
<dbReference type="PIRSF" id="PIRSF018300">
    <property type="entry name" value="DNA_pol_alph_2"/>
    <property type="match status" value="1"/>
</dbReference>
<evidence type="ECO:0000256" key="4">
    <source>
        <dbReference type="ARBA" id="ARBA00022705"/>
    </source>
</evidence>
<dbReference type="OrthoDB" id="336885at2759"/>
<dbReference type="Gene3D" id="3.60.21.60">
    <property type="match status" value="2"/>
</dbReference>
<dbReference type="InterPro" id="IPR054300">
    <property type="entry name" value="OB_DPOA2"/>
</dbReference>
<dbReference type="GO" id="GO:0003677">
    <property type="term" value="F:DNA binding"/>
    <property type="evidence" value="ECO:0007669"/>
    <property type="project" value="InterPro"/>
</dbReference>
<evidence type="ECO:0000256" key="3">
    <source>
        <dbReference type="ARBA" id="ARBA00018596"/>
    </source>
</evidence>
<evidence type="ECO:0000313" key="11">
    <source>
        <dbReference type="Proteomes" id="UP000279259"/>
    </source>
</evidence>
<dbReference type="Proteomes" id="UP000279259">
    <property type="component" value="Unassembled WGS sequence"/>
</dbReference>
<dbReference type="PANTHER" id="PTHR23061:SF12">
    <property type="entry name" value="DNA POLYMERASE ALPHA SUBUNIT B"/>
    <property type="match status" value="1"/>
</dbReference>
<dbReference type="InterPro" id="IPR016722">
    <property type="entry name" value="DNA_pol_alpha_bsu"/>
</dbReference>
<comment type="function">
    <text evidence="6">Accessory subunit of the DNA polymerase alpha complex (also known as the alpha DNA polymerase-primase complex) which plays an essential role in the initiation of DNA synthesis.</text>
</comment>
<name>A0A427YNW8_9TREE</name>
<dbReference type="GO" id="GO:0003887">
    <property type="term" value="F:DNA-directed DNA polymerase activity"/>
    <property type="evidence" value="ECO:0007669"/>
    <property type="project" value="UniProtKB-KW"/>
</dbReference>
<keyword evidence="10" id="KW-0548">Nucleotidyltransferase</keyword>
<dbReference type="STRING" id="1890683.A0A427YNW8"/>
<evidence type="ECO:0000256" key="6">
    <source>
        <dbReference type="PIRNR" id="PIRNR018300"/>
    </source>
</evidence>
<dbReference type="PANTHER" id="PTHR23061">
    <property type="entry name" value="DNA POLYMERASE 2 ALPHA 70 KDA SUBUNIT"/>
    <property type="match status" value="1"/>
</dbReference>
<comment type="subcellular location">
    <subcellularLocation>
        <location evidence="1 6">Nucleus</location>
    </subcellularLocation>
</comment>
<gene>
    <name evidence="10" type="primary">POL12</name>
    <name evidence="10" type="ORF">EHS25_008219</name>
</gene>
<dbReference type="GO" id="GO:0005658">
    <property type="term" value="C:alpha DNA polymerase:primase complex"/>
    <property type="evidence" value="ECO:0007669"/>
    <property type="project" value="TreeGrafter"/>
</dbReference>
<organism evidence="10 11">
    <name type="scientific">Saitozyma podzolica</name>
    <dbReference type="NCBI Taxonomy" id="1890683"/>
    <lineage>
        <taxon>Eukaryota</taxon>
        <taxon>Fungi</taxon>
        <taxon>Dikarya</taxon>
        <taxon>Basidiomycota</taxon>
        <taxon>Agaricomycotina</taxon>
        <taxon>Tremellomycetes</taxon>
        <taxon>Tremellales</taxon>
        <taxon>Trimorphomycetaceae</taxon>
        <taxon>Saitozyma</taxon>
    </lineage>
</organism>
<keyword evidence="10" id="KW-0808">Transferase</keyword>
<feature type="domain" description="DNA polymerase alpha subunit B OB" evidence="9">
    <location>
        <begin position="300"/>
        <end position="417"/>
    </location>
</feature>
<dbReference type="GO" id="GO:0006270">
    <property type="term" value="P:DNA replication initiation"/>
    <property type="evidence" value="ECO:0007669"/>
    <property type="project" value="TreeGrafter"/>
</dbReference>
<evidence type="ECO:0000313" key="10">
    <source>
        <dbReference type="EMBL" id="RSH92773.1"/>
    </source>
</evidence>
<accession>A0A427YNW8</accession>
<sequence length="738" mass="79720">MSGDSQIREELGELFHDVVTQHEDVMAECLSILRLYNLTPSTLYYKYEAFLLSRPSGLRAKLAVLTLDTVRELRKEIQREQQTKAVTSGAGAGGAVAGENTPKSNGVGLKKGKANMADLGGFLDGLSTPSRPSKPRPSNPPARLANTSNNANLPTPGRSSFNPTTQTPSSFATPQRASPAGASSSSYRPAVSRLAPPNSNGNHLQTPNGKGTNAHSGASSPVSGPESPAALTPQPAQPFRLRPQPHSLVETLNPHLPSASDPSITVGVPPGSKQRVTLSSTSDPRQYDYRYMFEKVSQRSEALDDLIDEFAESVKDAYGITELGDPHFVSEEPVYAVGRILSPPTDSSKATANSLYLESSRFLGAGKRVSLRFAPMGTLKVRGGAPGVKGFGVFPGCLVCVKGKNGGGGVFVVEEVLMPPPSTLAQTPVDELLQFQHGDKLAGNPLSMAVAAGPYTLDDDLNYEPLEALVNVVIDERPDVLILLGPFVDSQHPMIATGAVLKVPTDIFRDEVTSRLQRVVENSPGTCIIVVPSVRDMVSRHVAYPQAMLDKEQLGLPKRVKLLPNPCTFSVNEIVISLASIDILFHLRREELFHRAEEAEPDPELKPGSGQEVKDSMAQLVRHVLGHRSFYPIFPPPEAHAAEVNLDVTHYPLLKMDGPAPDVLILPSKLKHFSKIVDSSLVVNPAYLSRPHSAGTFAKILVHPSNRDELESGMDMDPDGGMREHGIWERARSEIWRI</sequence>
<dbReference type="Pfam" id="PF22062">
    <property type="entry name" value="OB_DPOA2"/>
    <property type="match status" value="1"/>
</dbReference>
<reference evidence="10 11" key="1">
    <citation type="submission" date="2018-11" db="EMBL/GenBank/DDBJ databases">
        <title>Genome sequence of Saitozyma podzolica DSM 27192.</title>
        <authorList>
            <person name="Aliyu H."/>
            <person name="Gorte O."/>
            <person name="Ochsenreither K."/>
        </authorList>
    </citation>
    <scope>NUCLEOTIDE SEQUENCE [LARGE SCALE GENOMIC DNA]</scope>
    <source>
        <strain evidence="10 11">DSM 27192</strain>
    </source>
</reference>
<keyword evidence="5 6" id="KW-0539">Nucleus</keyword>
<protein>
    <recommendedName>
        <fullName evidence="3 6">DNA polymerase alpha subunit B</fullName>
    </recommendedName>
</protein>
<dbReference type="EMBL" id="RSCD01000005">
    <property type="protein sequence ID" value="RSH92773.1"/>
    <property type="molecule type" value="Genomic_DNA"/>
</dbReference>
<evidence type="ECO:0000256" key="7">
    <source>
        <dbReference type="SAM" id="MobiDB-lite"/>
    </source>
</evidence>
<keyword evidence="4 6" id="KW-0235">DNA replication</keyword>
<comment type="caution">
    <text evidence="10">The sequence shown here is derived from an EMBL/GenBank/DDBJ whole genome shotgun (WGS) entry which is preliminary data.</text>
</comment>
<evidence type="ECO:0000259" key="8">
    <source>
        <dbReference type="Pfam" id="PF04042"/>
    </source>
</evidence>
<dbReference type="InterPro" id="IPR007185">
    <property type="entry name" value="DNA_pol_a/d/e_bsu"/>
</dbReference>
<feature type="domain" description="DNA polymerase alpha/delta/epsilon subunit B" evidence="8">
    <location>
        <begin position="449"/>
        <end position="675"/>
    </location>
</feature>
<feature type="compositionally biased region" description="Polar residues" evidence="7">
    <location>
        <begin position="145"/>
        <end position="187"/>
    </location>
</feature>
<feature type="region of interest" description="Disordered" evidence="7">
    <location>
        <begin position="81"/>
        <end position="280"/>
    </location>
</feature>
<evidence type="ECO:0000256" key="1">
    <source>
        <dbReference type="ARBA" id="ARBA00004123"/>
    </source>
</evidence>
<dbReference type="Pfam" id="PF04042">
    <property type="entry name" value="DNA_pol_E_B"/>
    <property type="match status" value="1"/>
</dbReference>
<proteinExistence type="inferred from homology"/>
<feature type="compositionally biased region" description="Polar residues" evidence="7">
    <location>
        <begin position="197"/>
        <end position="222"/>
    </location>
</feature>